<dbReference type="PANTHER" id="PTHR11040:SF205">
    <property type="entry name" value="ZINC TRANSPORTER ZUPT"/>
    <property type="match status" value="1"/>
</dbReference>
<protein>
    <submittedName>
        <fullName evidence="6">Zip-domain-containing protein</fullName>
    </submittedName>
</protein>
<feature type="transmembrane region" description="Helical" evidence="5">
    <location>
        <begin position="41"/>
        <end position="62"/>
    </location>
</feature>
<dbReference type="EMBL" id="MCOG01000130">
    <property type="protein sequence ID" value="ORY39792.1"/>
    <property type="molecule type" value="Genomic_DNA"/>
</dbReference>
<keyword evidence="7" id="KW-1185">Reference proteome</keyword>
<dbReference type="AlphaFoldDB" id="A0A1Y2BYD8"/>
<gene>
    <name evidence="6" type="ORF">LY90DRAFT_510585</name>
</gene>
<keyword evidence="2 5" id="KW-0812">Transmembrane</keyword>
<keyword evidence="4 5" id="KW-0472">Membrane</keyword>
<sequence length="351" mass="38394">MSDKSTGSSYEHALLLAAIAGFSTFIGAALPVLIPKKIYNLLIYILLFFFYIDINIILIAVISKTSRNINKIKYLVFALTIAAGVMAYISLVEMMPQAVEKFKASNSALNPVFAQSLFFFIGIFICIAIDNLIEHVSGDENHFDMADGLENIKSEMELSIEQAKKIEEGLTQSHPDTDVTISDDDVIKKHDKKNLKNLGLLTAFAITFHNIPEGVATFSSAVSDAETGIMLTVAIAVHNIPEGLSVAFPIYFATGNKLKAFLWGAFSGLAEPMAALIEYLILKIFNIQNGDFTPFTYGCIFAIVAGIMTYISLCELLPTARKFDTKGNLTMFGFITGMAIMATSLVLLDVF</sequence>
<evidence type="ECO:0000313" key="6">
    <source>
        <dbReference type="EMBL" id="ORY39792.1"/>
    </source>
</evidence>
<feature type="transmembrane region" description="Helical" evidence="5">
    <location>
        <begin position="260"/>
        <end position="282"/>
    </location>
</feature>
<evidence type="ECO:0000256" key="5">
    <source>
        <dbReference type="SAM" id="Phobius"/>
    </source>
</evidence>
<feature type="transmembrane region" description="Helical" evidence="5">
    <location>
        <begin position="294"/>
        <end position="317"/>
    </location>
</feature>
<dbReference type="Pfam" id="PF02535">
    <property type="entry name" value="Zip"/>
    <property type="match status" value="1"/>
</dbReference>
<keyword evidence="3 5" id="KW-1133">Transmembrane helix</keyword>
<name>A0A1Y2BYD8_9FUNG</name>
<comment type="caution">
    <text evidence="6">The sequence shown here is derived from an EMBL/GenBank/DDBJ whole genome shotgun (WGS) entry which is preliminary data.</text>
</comment>
<evidence type="ECO:0000313" key="7">
    <source>
        <dbReference type="Proteomes" id="UP000193920"/>
    </source>
</evidence>
<evidence type="ECO:0000256" key="3">
    <source>
        <dbReference type="ARBA" id="ARBA00022989"/>
    </source>
</evidence>
<dbReference type="OrthoDB" id="262547at2759"/>
<feature type="transmembrane region" description="Helical" evidence="5">
    <location>
        <begin position="74"/>
        <end position="92"/>
    </location>
</feature>
<dbReference type="STRING" id="1754190.A0A1Y2BYD8"/>
<dbReference type="Proteomes" id="UP000193920">
    <property type="component" value="Unassembled WGS sequence"/>
</dbReference>
<evidence type="ECO:0000256" key="4">
    <source>
        <dbReference type="ARBA" id="ARBA00023136"/>
    </source>
</evidence>
<reference evidence="6 7" key="1">
    <citation type="submission" date="2016-08" db="EMBL/GenBank/DDBJ databases">
        <title>A Parts List for Fungal Cellulosomes Revealed by Comparative Genomics.</title>
        <authorList>
            <consortium name="DOE Joint Genome Institute"/>
            <person name="Haitjema C.H."/>
            <person name="Gilmore S.P."/>
            <person name="Henske J.K."/>
            <person name="Solomon K.V."/>
            <person name="De Groot R."/>
            <person name="Kuo A."/>
            <person name="Mondo S.J."/>
            <person name="Salamov A.A."/>
            <person name="Labutti K."/>
            <person name="Zhao Z."/>
            <person name="Chiniquy J."/>
            <person name="Barry K."/>
            <person name="Brewer H.M."/>
            <person name="Purvine S.O."/>
            <person name="Wright A.T."/>
            <person name="Boxma B."/>
            <person name="Van Alen T."/>
            <person name="Hackstein J.H."/>
            <person name="Baker S.E."/>
            <person name="Grigoriev I.V."/>
            <person name="O'Malley M.A."/>
        </authorList>
    </citation>
    <scope>NUCLEOTIDE SEQUENCE [LARGE SCALE GENOMIC DNA]</scope>
    <source>
        <strain evidence="6 7">G1</strain>
    </source>
</reference>
<feature type="transmembrane region" description="Helical" evidence="5">
    <location>
        <begin position="329"/>
        <end position="348"/>
    </location>
</feature>
<dbReference type="InterPro" id="IPR003689">
    <property type="entry name" value="ZIP"/>
</dbReference>
<feature type="transmembrane region" description="Helical" evidence="5">
    <location>
        <begin position="198"/>
        <end position="222"/>
    </location>
</feature>
<dbReference type="GO" id="GO:0005385">
    <property type="term" value="F:zinc ion transmembrane transporter activity"/>
    <property type="evidence" value="ECO:0007669"/>
    <property type="project" value="TreeGrafter"/>
</dbReference>
<dbReference type="GO" id="GO:0016020">
    <property type="term" value="C:membrane"/>
    <property type="evidence" value="ECO:0007669"/>
    <property type="project" value="UniProtKB-SubCell"/>
</dbReference>
<accession>A0A1Y2BYD8</accession>
<evidence type="ECO:0000256" key="1">
    <source>
        <dbReference type="ARBA" id="ARBA00004141"/>
    </source>
</evidence>
<feature type="transmembrane region" description="Helical" evidence="5">
    <location>
        <begin position="12"/>
        <end position="35"/>
    </location>
</feature>
<organism evidence="6 7">
    <name type="scientific">Neocallimastix californiae</name>
    <dbReference type="NCBI Taxonomy" id="1754190"/>
    <lineage>
        <taxon>Eukaryota</taxon>
        <taxon>Fungi</taxon>
        <taxon>Fungi incertae sedis</taxon>
        <taxon>Chytridiomycota</taxon>
        <taxon>Chytridiomycota incertae sedis</taxon>
        <taxon>Neocallimastigomycetes</taxon>
        <taxon>Neocallimastigales</taxon>
        <taxon>Neocallimastigaceae</taxon>
        <taxon>Neocallimastix</taxon>
    </lineage>
</organism>
<feature type="transmembrane region" description="Helical" evidence="5">
    <location>
        <begin position="228"/>
        <end position="253"/>
    </location>
</feature>
<evidence type="ECO:0000256" key="2">
    <source>
        <dbReference type="ARBA" id="ARBA00022692"/>
    </source>
</evidence>
<proteinExistence type="predicted"/>
<feature type="transmembrane region" description="Helical" evidence="5">
    <location>
        <begin position="112"/>
        <end position="133"/>
    </location>
</feature>
<dbReference type="PANTHER" id="PTHR11040">
    <property type="entry name" value="ZINC/IRON TRANSPORTER"/>
    <property type="match status" value="1"/>
</dbReference>
<comment type="subcellular location">
    <subcellularLocation>
        <location evidence="1">Membrane</location>
        <topology evidence="1">Multi-pass membrane protein</topology>
    </subcellularLocation>
</comment>